<keyword evidence="5 13" id="KW-0597">Phosphoprotein</keyword>
<dbReference type="InterPro" id="IPR001789">
    <property type="entry name" value="Sig_transdc_resp-reg_receiver"/>
</dbReference>
<gene>
    <name evidence="17" type="primary">phoB</name>
    <name evidence="17" type="ORF">GCU85_01475</name>
</gene>
<keyword evidence="18" id="KW-1185">Reference proteome</keyword>
<dbReference type="InterPro" id="IPR016032">
    <property type="entry name" value="Sig_transdc_resp-reg_C-effctor"/>
</dbReference>
<dbReference type="SUPFAM" id="SSF52172">
    <property type="entry name" value="CheY-like"/>
    <property type="match status" value="1"/>
</dbReference>
<evidence type="ECO:0000256" key="10">
    <source>
        <dbReference type="ARBA" id="ARBA00023159"/>
    </source>
</evidence>
<comment type="caution">
    <text evidence="17">The sequence shown here is derived from an EMBL/GenBank/DDBJ whole genome shotgun (WGS) entry which is preliminary data.</text>
</comment>
<dbReference type="GO" id="GO:0006355">
    <property type="term" value="P:regulation of DNA-templated transcription"/>
    <property type="evidence" value="ECO:0007669"/>
    <property type="project" value="InterPro"/>
</dbReference>
<dbReference type="InParanoid" id="A0A6N7ERA8"/>
<evidence type="ECO:0000313" key="17">
    <source>
        <dbReference type="EMBL" id="MPV85404.1"/>
    </source>
</evidence>
<dbReference type="SMART" id="SM00448">
    <property type="entry name" value="REC"/>
    <property type="match status" value="1"/>
</dbReference>
<evidence type="ECO:0000256" key="11">
    <source>
        <dbReference type="ARBA" id="ARBA00023163"/>
    </source>
</evidence>
<proteinExistence type="predicted"/>
<keyword evidence="6" id="KW-0592">Phosphate transport</keyword>
<dbReference type="InterPro" id="IPR001867">
    <property type="entry name" value="OmpR/PhoB-type_DNA-bd"/>
</dbReference>
<dbReference type="SUPFAM" id="SSF46894">
    <property type="entry name" value="C-terminal effector domain of the bipartite response regulators"/>
    <property type="match status" value="1"/>
</dbReference>
<dbReference type="Gene3D" id="1.10.10.10">
    <property type="entry name" value="Winged helix-like DNA-binding domain superfamily/Winged helix DNA-binding domain"/>
    <property type="match status" value="1"/>
</dbReference>
<keyword evidence="10" id="KW-0010">Activator</keyword>
<keyword evidence="7" id="KW-0902">Two-component regulatory system</keyword>
<dbReference type="FunFam" id="1.10.10.10:FF:000011">
    <property type="entry name" value="Phosphate regulon transcriptional regulator PhoB"/>
    <property type="match status" value="1"/>
</dbReference>
<evidence type="ECO:0000256" key="3">
    <source>
        <dbReference type="ARBA" id="ARBA00022448"/>
    </source>
</evidence>
<keyword evidence="8" id="KW-0805">Transcription regulation</keyword>
<evidence type="ECO:0000256" key="12">
    <source>
        <dbReference type="ARBA" id="ARBA00024735"/>
    </source>
</evidence>
<dbReference type="PROSITE" id="PS51755">
    <property type="entry name" value="OMPR_PHOB"/>
    <property type="match status" value="1"/>
</dbReference>
<keyword evidence="4" id="KW-0963">Cytoplasm</keyword>
<reference evidence="17 18" key="1">
    <citation type="submission" date="2019-10" db="EMBL/GenBank/DDBJ databases">
        <title>Cardiobacteriales fam. a chemoheterotrophic member of the order Cardiobacteriales, and proposal of Cardiobacteriales fam. nov.</title>
        <authorList>
            <person name="Wang C."/>
        </authorList>
    </citation>
    <scope>NUCLEOTIDE SEQUENCE [LARGE SCALE GENOMIC DNA]</scope>
    <source>
        <strain evidence="17 18">ML27</strain>
    </source>
</reference>
<dbReference type="FunCoup" id="A0A6N7ERA8">
    <property type="interactions" value="268"/>
</dbReference>
<accession>A0A6N7ERA8</accession>
<evidence type="ECO:0000313" key="18">
    <source>
        <dbReference type="Proteomes" id="UP000471298"/>
    </source>
</evidence>
<comment type="subcellular location">
    <subcellularLocation>
        <location evidence="1">Cytoplasm</location>
    </subcellularLocation>
</comment>
<dbReference type="PANTHER" id="PTHR48111">
    <property type="entry name" value="REGULATOR OF RPOS"/>
    <property type="match status" value="1"/>
</dbReference>
<dbReference type="EMBL" id="WHNW01000001">
    <property type="protein sequence ID" value="MPV85404.1"/>
    <property type="molecule type" value="Genomic_DNA"/>
</dbReference>
<dbReference type="Gene3D" id="3.40.50.2300">
    <property type="match status" value="1"/>
</dbReference>
<dbReference type="PANTHER" id="PTHR48111:SF40">
    <property type="entry name" value="PHOSPHATE REGULON TRANSCRIPTIONAL REGULATORY PROTEIN PHOB"/>
    <property type="match status" value="1"/>
</dbReference>
<evidence type="ECO:0000256" key="1">
    <source>
        <dbReference type="ARBA" id="ARBA00004496"/>
    </source>
</evidence>
<dbReference type="CDD" id="cd00383">
    <property type="entry name" value="trans_reg_C"/>
    <property type="match status" value="1"/>
</dbReference>
<evidence type="ECO:0000256" key="4">
    <source>
        <dbReference type="ARBA" id="ARBA00022490"/>
    </source>
</evidence>
<sequence length="234" mass="26906">MEKFSILVVDDEAAIREMIRMTLVREEYEVIEAETAEEAKAQLNKEIVHLVLLDWMLPSMSGIDFAKSLRTETAYQYLPIIMLTAKTEEHDKLSGFEAGIDDYITKPFSLKEMLARVQSVLRRSYPSGLDTDTISLSGLTLSQSKHKVYTKANEDIHLGPTEFRLLHFLMSRPDRVFSRDQLLDFVWGENIYVDERTVDVHIRRLRKALSPHHLDSVIRTVRGSGYSFVNQAAE</sequence>
<evidence type="ECO:0000259" key="15">
    <source>
        <dbReference type="PROSITE" id="PS50110"/>
    </source>
</evidence>
<evidence type="ECO:0000256" key="6">
    <source>
        <dbReference type="ARBA" id="ARBA00022592"/>
    </source>
</evidence>
<dbReference type="RefSeq" id="WP_152808603.1">
    <property type="nucleotide sequence ID" value="NZ_WHNW01000001.1"/>
</dbReference>
<dbReference type="InterPro" id="IPR039420">
    <property type="entry name" value="WalR-like"/>
</dbReference>
<dbReference type="InterPro" id="IPR011879">
    <property type="entry name" value="Sig_transdc_resp-reg_PhoB"/>
</dbReference>
<dbReference type="GO" id="GO:0000976">
    <property type="term" value="F:transcription cis-regulatory region binding"/>
    <property type="evidence" value="ECO:0007669"/>
    <property type="project" value="TreeGrafter"/>
</dbReference>
<feature type="DNA-binding region" description="OmpR/PhoB-type" evidence="14">
    <location>
        <begin position="131"/>
        <end position="230"/>
    </location>
</feature>
<dbReference type="GO" id="GO:0032993">
    <property type="term" value="C:protein-DNA complex"/>
    <property type="evidence" value="ECO:0007669"/>
    <property type="project" value="TreeGrafter"/>
</dbReference>
<dbReference type="Pfam" id="PF00486">
    <property type="entry name" value="Trans_reg_C"/>
    <property type="match status" value="1"/>
</dbReference>
<dbReference type="InterPro" id="IPR036388">
    <property type="entry name" value="WH-like_DNA-bd_sf"/>
</dbReference>
<feature type="domain" description="Response regulatory" evidence="15">
    <location>
        <begin position="5"/>
        <end position="121"/>
    </location>
</feature>
<dbReference type="Pfam" id="PF00072">
    <property type="entry name" value="Response_reg"/>
    <property type="match status" value="1"/>
</dbReference>
<evidence type="ECO:0000256" key="14">
    <source>
        <dbReference type="PROSITE-ProRule" id="PRU01091"/>
    </source>
</evidence>
<feature type="modified residue" description="4-aspartylphosphate" evidence="13">
    <location>
        <position position="54"/>
    </location>
</feature>
<evidence type="ECO:0000256" key="13">
    <source>
        <dbReference type="PROSITE-ProRule" id="PRU00169"/>
    </source>
</evidence>
<dbReference type="NCBIfam" id="TIGR02154">
    <property type="entry name" value="PhoB"/>
    <property type="match status" value="1"/>
</dbReference>
<dbReference type="InterPro" id="IPR011006">
    <property type="entry name" value="CheY-like_superfamily"/>
</dbReference>
<dbReference type="Gene3D" id="6.10.250.690">
    <property type="match status" value="1"/>
</dbReference>
<dbReference type="SMART" id="SM00862">
    <property type="entry name" value="Trans_reg_C"/>
    <property type="match status" value="1"/>
</dbReference>
<evidence type="ECO:0000256" key="7">
    <source>
        <dbReference type="ARBA" id="ARBA00023012"/>
    </source>
</evidence>
<dbReference type="GO" id="GO:0005829">
    <property type="term" value="C:cytosol"/>
    <property type="evidence" value="ECO:0007669"/>
    <property type="project" value="TreeGrafter"/>
</dbReference>
<dbReference type="PROSITE" id="PS50110">
    <property type="entry name" value="RESPONSE_REGULATORY"/>
    <property type="match status" value="1"/>
</dbReference>
<dbReference type="Proteomes" id="UP000471298">
    <property type="component" value="Unassembled WGS sequence"/>
</dbReference>
<name>A0A6N7ERA8_9GAMM</name>
<dbReference type="GO" id="GO:0000156">
    <property type="term" value="F:phosphorelay response regulator activity"/>
    <property type="evidence" value="ECO:0007669"/>
    <property type="project" value="InterPro"/>
</dbReference>
<dbReference type="AlphaFoldDB" id="A0A6N7ERA8"/>
<keyword evidence="3" id="KW-0813">Transport</keyword>
<evidence type="ECO:0000256" key="9">
    <source>
        <dbReference type="ARBA" id="ARBA00023125"/>
    </source>
</evidence>
<evidence type="ECO:0000256" key="8">
    <source>
        <dbReference type="ARBA" id="ARBA00023015"/>
    </source>
</evidence>
<dbReference type="GO" id="GO:0006817">
    <property type="term" value="P:phosphate ion transport"/>
    <property type="evidence" value="ECO:0007669"/>
    <property type="project" value="UniProtKB-KW"/>
</dbReference>
<dbReference type="FunFam" id="3.40.50.2300:FF:000001">
    <property type="entry name" value="DNA-binding response regulator PhoB"/>
    <property type="match status" value="1"/>
</dbReference>
<protein>
    <recommendedName>
        <fullName evidence="2">Phosphate regulon transcriptional regulatory protein PhoB</fullName>
    </recommendedName>
</protein>
<evidence type="ECO:0000259" key="16">
    <source>
        <dbReference type="PROSITE" id="PS51755"/>
    </source>
</evidence>
<keyword evidence="9 14" id="KW-0238">DNA-binding</keyword>
<feature type="domain" description="OmpR/PhoB-type" evidence="16">
    <location>
        <begin position="131"/>
        <end position="230"/>
    </location>
</feature>
<evidence type="ECO:0000256" key="5">
    <source>
        <dbReference type="ARBA" id="ARBA00022553"/>
    </source>
</evidence>
<comment type="function">
    <text evidence="12">This protein is a positive regulator for the phosphate regulon. Transcription of this operon is positively regulated by PhoB and PhoR when phosphate is limited.</text>
</comment>
<evidence type="ECO:0000256" key="2">
    <source>
        <dbReference type="ARBA" id="ARBA00013332"/>
    </source>
</evidence>
<organism evidence="17 18">
    <name type="scientific">Ostreibacterium oceani</name>
    <dbReference type="NCBI Taxonomy" id="2654998"/>
    <lineage>
        <taxon>Bacteria</taxon>
        <taxon>Pseudomonadati</taxon>
        <taxon>Pseudomonadota</taxon>
        <taxon>Gammaproteobacteria</taxon>
        <taxon>Cardiobacteriales</taxon>
        <taxon>Ostreibacteriaceae</taxon>
        <taxon>Ostreibacterium</taxon>
    </lineage>
</organism>
<keyword evidence="11" id="KW-0804">Transcription</keyword>